<dbReference type="Proteomes" id="UP000035088">
    <property type="component" value="Unassembled WGS sequence"/>
</dbReference>
<dbReference type="Pfam" id="PF10756">
    <property type="entry name" value="bPH_6"/>
    <property type="match status" value="1"/>
</dbReference>
<sequence length="164" mass="17568">MQASWSTPVGLGYALLAGAFALVAGALAVGLDPVGLVLILFAAAGLLFFGISALRLRPRLAIHDNLLTVRTITGQRSYPPEDVYRIRVLTLRHIGRRSTQLEIDLATEETKAADSSRDAARRRGLPPDDSRLVVFGRWDLGADPAAVAETLAQAGFAVEYDGVE</sequence>
<evidence type="ECO:0000313" key="3">
    <source>
        <dbReference type="EMBL" id="GAB09253.1"/>
    </source>
</evidence>
<keyword evidence="1" id="KW-0472">Membrane</keyword>
<keyword evidence="1" id="KW-0812">Transmembrane</keyword>
<dbReference type="EMBL" id="BAEE01000035">
    <property type="protein sequence ID" value="GAB09253.1"/>
    <property type="molecule type" value="Genomic_DNA"/>
</dbReference>
<evidence type="ECO:0000259" key="2">
    <source>
        <dbReference type="Pfam" id="PF10756"/>
    </source>
</evidence>
<dbReference type="RefSeq" id="WP_007321330.1">
    <property type="nucleotide sequence ID" value="NZ_BAEE01000035.1"/>
</dbReference>
<dbReference type="InterPro" id="IPR019692">
    <property type="entry name" value="CFP-6_PH"/>
</dbReference>
<accession>G7H078</accession>
<feature type="transmembrane region" description="Helical" evidence="1">
    <location>
        <begin position="12"/>
        <end position="31"/>
    </location>
</feature>
<keyword evidence="4" id="KW-1185">Reference proteome</keyword>
<organism evidence="3 4">
    <name type="scientific">Gordonia araii NBRC 100433</name>
    <dbReference type="NCBI Taxonomy" id="1073574"/>
    <lineage>
        <taxon>Bacteria</taxon>
        <taxon>Bacillati</taxon>
        <taxon>Actinomycetota</taxon>
        <taxon>Actinomycetes</taxon>
        <taxon>Mycobacteriales</taxon>
        <taxon>Gordoniaceae</taxon>
        <taxon>Gordonia</taxon>
    </lineage>
</organism>
<comment type="caution">
    <text evidence="3">The sequence shown here is derived from an EMBL/GenBank/DDBJ whole genome shotgun (WGS) entry which is preliminary data.</text>
</comment>
<dbReference type="STRING" id="1073574.GOARA_035_00080"/>
<evidence type="ECO:0000313" key="4">
    <source>
        <dbReference type="Proteomes" id="UP000035088"/>
    </source>
</evidence>
<keyword evidence="1" id="KW-1133">Transmembrane helix</keyword>
<dbReference type="AlphaFoldDB" id="G7H078"/>
<name>G7H078_9ACTN</name>
<gene>
    <name evidence="3" type="ORF">GOARA_035_00080</name>
</gene>
<feature type="transmembrane region" description="Helical" evidence="1">
    <location>
        <begin position="37"/>
        <end position="56"/>
    </location>
</feature>
<proteinExistence type="predicted"/>
<evidence type="ECO:0000256" key="1">
    <source>
        <dbReference type="SAM" id="Phobius"/>
    </source>
</evidence>
<reference evidence="3 4" key="1">
    <citation type="submission" date="2011-11" db="EMBL/GenBank/DDBJ databases">
        <title>Whole genome shotgun sequence of Gordonia araii NBRC 100433.</title>
        <authorList>
            <person name="Yoshida Y."/>
            <person name="Hosoyama A."/>
            <person name="Tsuchikane K."/>
            <person name="Katsumata H."/>
            <person name="Yamazaki S."/>
            <person name="Fujita N."/>
        </authorList>
    </citation>
    <scope>NUCLEOTIDE SEQUENCE [LARGE SCALE GENOMIC DNA]</scope>
    <source>
        <strain evidence="3 4">NBRC 100433</strain>
    </source>
</reference>
<protein>
    <recommendedName>
        <fullName evidence="2">Low molecular weight protein antigen 6 PH domain-containing protein</fullName>
    </recommendedName>
</protein>
<feature type="domain" description="Low molecular weight protein antigen 6 PH" evidence="2">
    <location>
        <begin position="57"/>
        <end position="154"/>
    </location>
</feature>